<comment type="caution">
    <text evidence="1">The sequence shown here is derived from an EMBL/GenBank/DDBJ whole genome shotgun (WGS) entry which is preliminary data.</text>
</comment>
<dbReference type="Proteomes" id="UP000033562">
    <property type="component" value="Unassembled WGS sequence"/>
</dbReference>
<organism evidence="1 2">
    <name type="scientific">Candidatus Neoehrlichia procyonis str. RAC413</name>
    <dbReference type="NCBI Taxonomy" id="1359163"/>
    <lineage>
        <taxon>Bacteria</taxon>
        <taxon>Pseudomonadati</taxon>
        <taxon>Pseudomonadota</taxon>
        <taxon>Alphaproteobacteria</taxon>
        <taxon>Rickettsiales</taxon>
        <taxon>Anaplasmataceae</taxon>
        <taxon>Candidatus Neoehrlichia</taxon>
    </lineage>
</organism>
<dbReference type="AlphaFoldDB" id="A0A0F3NRY6"/>
<gene>
    <name evidence="1" type="ORF">NLO413_1039</name>
</gene>
<evidence type="ECO:0000313" key="2">
    <source>
        <dbReference type="Proteomes" id="UP000033562"/>
    </source>
</evidence>
<name>A0A0F3NRY6_9RICK</name>
<accession>A0A0F3NRY6</accession>
<keyword evidence="2" id="KW-1185">Reference proteome</keyword>
<evidence type="ECO:0000313" key="1">
    <source>
        <dbReference type="EMBL" id="KJV69639.1"/>
    </source>
</evidence>
<dbReference type="EMBL" id="LANX01000001">
    <property type="protein sequence ID" value="KJV69639.1"/>
    <property type="molecule type" value="Genomic_DNA"/>
</dbReference>
<dbReference type="RefSeq" id="WP_045809304.1">
    <property type="nucleotide sequence ID" value="NZ_LANX01000001.1"/>
</dbReference>
<dbReference type="OrthoDB" id="7164659at2"/>
<protein>
    <submittedName>
        <fullName evidence="1">Uncharacterized protein</fullName>
    </submittedName>
</protein>
<sequence length="404" mass="46779">MTKYNINTDNKSDIQNLQYGTFHQNFSSITLNSLIQEICTSNSVLSGKEALQDYATKNLIIGNKSIKHDNNSLYKPSLQSHIQSLIDQHNILPEIKYICNMYDIDHINFLERCPERYLLYLEYKKLFYNHYKFTPHIKLINELITNSHKKGFIGRTLLKSVRSAIKTNIFKQQTAIDIETQILSTLEEASLTTITIDPPKAPALCHIAPYSSKHYHSSVSNCITITEHMIINLNKISQFTGAMKITLSYKISLKNKHKKIYYNNIELLVEVPQQLHKYVVKINPHIIKLKKIINHLTKIQWKILSYVNIYRPLRTNTKESNTLVKQSNDLLSTNFTYSLPDITLSQNFFKKLNLLKIKKAINLSFLKAIPHSIKHNSLYLPTSLLEDTSLYDVQTKSLLIIKKI</sequence>
<proteinExistence type="predicted"/>
<reference evidence="1 2" key="1">
    <citation type="submission" date="2015-02" db="EMBL/GenBank/DDBJ databases">
        <title>Genome Sequencing of Rickettsiales.</title>
        <authorList>
            <person name="Daugherty S.C."/>
            <person name="Su Q."/>
            <person name="Abolude K."/>
            <person name="Beier-Sexton M."/>
            <person name="Carlyon J.A."/>
            <person name="Carter R."/>
            <person name="Day N.P."/>
            <person name="Dumler S.J."/>
            <person name="Dyachenko V."/>
            <person name="Godinez A."/>
            <person name="Kurtti T.J."/>
            <person name="Lichay M."/>
            <person name="Mullins K.E."/>
            <person name="Ott S."/>
            <person name="Pappas-Brown V."/>
            <person name="Paris D.H."/>
            <person name="Patel P."/>
            <person name="Richards A.L."/>
            <person name="Sadzewicz L."/>
            <person name="Sears K."/>
            <person name="Seidman D."/>
            <person name="Sengamalay N."/>
            <person name="Stenos J."/>
            <person name="Tallon L.J."/>
            <person name="Vincent G."/>
            <person name="Fraser C.M."/>
            <person name="Munderloh U."/>
            <person name="Dunning-Hotopp J.C."/>
        </authorList>
    </citation>
    <scope>NUCLEOTIDE SEQUENCE [LARGE SCALE GENOMIC DNA]</scope>
    <source>
        <strain evidence="1 2">RAC413</strain>
    </source>
</reference>